<dbReference type="OMA" id="CTNCETH"/>
<dbReference type="PANTHER" id="PTHR28088:SF5">
    <property type="entry name" value="TRANSCRIPTIONAL ACTIVATOR HAA1-RELATED"/>
    <property type="match status" value="1"/>
</dbReference>
<dbReference type="HOGENOM" id="CLU_031396_1_0_1"/>
<dbReference type="SUPFAM" id="SSF57879">
    <property type="entry name" value="Zinc domain conserved in yeast copper-regulated transcription factors"/>
    <property type="match status" value="1"/>
</dbReference>
<dbReference type="Proteomes" id="UP000002258">
    <property type="component" value="Chromosome 5"/>
</dbReference>
<feature type="compositionally biased region" description="Polar residues" evidence="8">
    <location>
        <begin position="342"/>
        <end position="355"/>
    </location>
</feature>
<keyword evidence="2" id="KW-0479">Metal-binding</keyword>
<evidence type="ECO:0000313" key="10">
    <source>
        <dbReference type="EMBL" id="ABN66951.2"/>
    </source>
</evidence>
<keyword evidence="3" id="KW-0862">Zinc</keyword>
<dbReference type="GO" id="GO:0006878">
    <property type="term" value="P:intracellular copper ion homeostasis"/>
    <property type="evidence" value="ECO:0007669"/>
    <property type="project" value="TreeGrafter"/>
</dbReference>
<dbReference type="Gene3D" id="3.90.430.10">
    <property type="entry name" value="Copper fist DNA-binding domain"/>
    <property type="match status" value="1"/>
</dbReference>
<dbReference type="EMBL" id="CP000499">
    <property type="protein sequence ID" value="ABN66951.2"/>
    <property type="molecule type" value="Genomic_DNA"/>
</dbReference>
<dbReference type="RefSeq" id="XP_001384980.2">
    <property type="nucleotide sequence ID" value="XM_001384943.1"/>
</dbReference>
<dbReference type="Pfam" id="PF00649">
    <property type="entry name" value="Copper-fist"/>
    <property type="match status" value="1"/>
</dbReference>
<dbReference type="InterPro" id="IPR051763">
    <property type="entry name" value="Copper_Homeo_Regul"/>
</dbReference>
<dbReference type="SMART" id="SM01090">
    <property type="entry name" value="Copper-fist"/>
    <property type="match status" value="1"/>
</dbReference>
<sequence>MILIDETKYSCMECIRGHRSSSCRHHTRPLLQVRSKGRPNVHANGNPNHRIAVFAEEISDDQKLKSPSPVTVEKCKKNPVIILKASPKQVIDLQSGQIVGPYVEDGSKSDISRPPPPVINSDSFINTSTCCGGSGISKPNKQCGCCSNKSKRINKSKILKTYISKQLSKQKSQIRADYETKSTKKFEFNIVKSEPVSSTKVLSSNDSEQIYDVVPVPSCSIPGSCCCDDSCSCEGCVVHGNTSASEISKLLPADFSLHSLNIDMVSNVNTVRNNLTNFNNGISDVNDINNNKNSTNGNQDTGANDSPDNLIFNSLPDDFSNYINTTLPTLAANPILHSQTLPSVPNLSGNGQKFDSPNEDDSPSTASCSCPPNDCDCSNCETHGIINGHKLDELFATNNPMDHKMISFFTELSNPIDMSGFDSVAIKTENELSFDQFKQMFGIDQTPLANNGDTISTGFSNYTSSNVSEPSTLSSSSSGGCCSKK</sequence>
<feature type="compositionally biased region" description="Low complexity" evidence="8">
    <location>
        <begin position="465"/>
        <end position="478"/>
    </location>
</feature>
<dbReference type="SMART" id="SM00412">
    <property type="entry name" value="Cu_FIST"/>
    <property type="match status" value="1"/>
</dbReference>
<dbReference type="GeneID" id="4839627"/>
<dbReference type="AlphaFoldDB" id="A3LWD8"/>
<evidence type="ECO:0000256" key="7">
    <source>
        <dbReference type="ARBA" id="ARBA00023242"/>
    </source>
</evidence>
<dbReference type="GO" id="GO:0005507">
    <property type="term" value="F:copper ion binding"/>
    <property type="evidence" value="ECO:0007669"/>
    <property type="project" value="InterPro"/>
</dbReference>
<dbReference type="InterPro" id="IPR036395">
    <property type="entry name" value="Cu_fist_DNA-bd_dom_sf"/>
</dbReference>
<organism evidence="10 11">
    <name type="scientific">Scheffersomyces stipitis (strain ATCC 58785 / CBS 6054 / NBRC 10063 / NRRL Y-11545)</name>
    <name type="common">Yeast</name>
    <name type="synonym">Pichia stipitis</name>
    <dbReference type="NCBI Taxonomy" id="322104"/>
    <lineage>
        <taxon>Eukaryota</taxon>
        <taxon>Fungi</taxon>
        <taxon>Dikarya</taxon>
        <taxon>Ascomycota</taxon>
        <taxon>Saccharomycotina</taxon>
        <taxon>Pichiomycetes</taxon>
        <taxon>Debaryomycetaceae</taxon>
        <taxon>Scheffersomyces</taxon>
    </lineage>
</organism>
<dbReference type="GO" id="GO:0045944">
    <property type="term" value="P:positive regulation of transcription by RNA polymerase II"/>
    <property type="evidence" value="ECO:0007669"/>
    <property type="project" value="TreeGrafter"/>
</dbReference>
<proteinExistence type="predicted"/>
<reference evidence="10 11" key="1">
    <citation type="journal article" date="2007" name="Nat. Biotechnol.">
        <title>Genome sequence of the lignocellulose-bioconverting and xylose-fermenting yeast Pichia stipitis.</title>
        <authorList>
            <person name="Jeffries T.W."/>
            <person name="Grigoriev I.V."/>
            <person name="Grimwood J."/>
            <person name="Laplaza J.M."/>
            <person name="Aerts A."/>
            <person name="Salamov A."/>
            <person name="Schmutz J."/>
            <person name="Lindquist E."/>
            <person name="Dehal P."/>
            <person name="Shapiro H."/>
            <person name="Jin Y.S."/>
            <person name="Passoth V."/>
            <person name="Richardson P.M."/>
        </authorList>
    </citation>
    <scope>NUCLEOTIDE SEQUENCE [LARGE SCALE GENOMIC DNA]</scope>
    <source>
        <strain evidence="11">ATCC 58785 / CBS 6054 / NBRC 10063 / NRRL Y-11545</strain>
    </source>
</reference>
<keyword evidence="11" id="KW-1185">Reference proteome</keyword>
<feature type="compositionally biased region" description="Polar residues" evidence="8">
    <location>
        <begin position="282"/>
        <end position="307"/>
    </location>
</feature>
<evidence type="ECO:0000256" key="4">
    <source>
        <dbReference type="ARBA" id="ARBA00023008"/>
    </source>
</evidence>
<feature type="region of interest" description="Disordered" evidence="8">
    <location>
        <begin position="342"/>
        <end position="368"/>
    </location>
</feature>
<evidence type="ECO:0000259" key="9">
    <source>
        <dbReference type="PROSITE" id="PS50073"/>
    </source>
</evidence>
<gene>
    <name evidence="10" type="ORF">PICST_67944</name>
</gene>
<feature type="region of interest" description="Disordered" evidence="8">
    <location>
        <begin position="465"/>
        <end position="485"/>
    </location>
</feature>
<evidence type="ECO:0000256" key="2">
    <source>
        <dbReference type="ARBA" id="ARBA00022723"/>
    </source>
</evidence>
<evidence type="ECO:0000313" key="11">
    <source>
        <dbReference type="Proteomes" id="UP000002258"/>
    </source>
</evidence>
<evidence type="ECO:0000256" key="1">
    <source>
        <dbReference type="ARBA" id="ARBA00004123"/>
    </source>
</evidence>
<evidence type="ECO:0000256" key="3">
    <source>
        <dbReference type="ARBA" id="ARBA00022833"/>
    </source>
</evidence>
<keyword evidence="7" id="KW-0539">Nucleus</keyword>
<dbReference type="InterPro" id="IPR001083">
    <property type="entry name" value="Cu_fist_DNA-bd_dom"/>
</dbReference>
<dbReference type="OrthoDB" id="5600085at2759"/>
<keyword evidence="4" id="KW-0186">Copper</keyword>
<feature type="domain" description="Copper-fist" evidence="9">
    <location>
        <begin position="1"/>
        <end position="40"/>
    </location>
</feature>
<dbReference type="GO" id="GO:0005634">
    <property type="term" value="C:nucleus"/>
    <property type="evidence" value="ECO:0007669"/>
    <property type="project" value="UniProtKB-SubCell"/>
</dbReference>
<keyword evidence="5" id="KW-0805">Transcription regulation</keyword>
<accession>A3LWD8</accession>
<dbReference type="InParanoid" id="A3LWD8"/>
<dbReference type="GO" id="GO:0000981">
    <property type="term" value="F:DNA-binding transcription factor activity, RNA polymerase II-specific"/>
    <property type="evidence" value="ECO:0007669"/>
    <property type="project" value="TreeGrafter"/>
</dbReference>
<keyword evidence="6" id="KW-0804">Transcription</keyword>
<dbReference type="GO" id="GO:0006879">
    <property type="term" value="P:intracellular iron ion homeostasis"/>
    <property type="evidence" value="ECO:0007669"/>
    <property type="project" value="TreeGrafter"/>
</dbReference>
<dbReference type="FunFam" id="3.90.430.10:FF:000001">
    <property type="entry name" value="Copper fist DNA-binding protein"/>
    <property type="match status" value="1"/>
</dbReference>
<name>A3LWD8_PICST</name>
<dbReference type="PANTHER" id="PTHR28088">
    <property type="entry name" value="TRANSCRIPTIONAL ACTIVATOR HAA1-RELATED"/>
    <property type="match status" value="1"/>
</dbReference>
<dbReference type="PROSITE" id="PS50073">
    <property type="entry name" value="COPPER_FIST_2"/>
    <property type="match status" value="1"/>
</dbReference>
<dbReference type="PRINTS" id="PR00617">
    <property type="entry name" value="COPPERFIST"/>
</dbReference>
<protein>
    <recommendedName>
        <fullName evidence="9">Copper-fist domain-containing protein</fullName>
    </recommendedName>
</protein>
<dbReference type="GO" id="GO:0000978">
    <property type="term" value="F:RNA polymerase II cis-regulatory region sequence-specific DNA binding"/>
    <property type="evidence" value="ECO:0007669"/>
    <property type="project" value="TreeGrafter"/>
</dbReference>
<dbReference type="eggNOG" id="ENOG502QQ0T">
    <property type="taxonomic scope" value="Eukaryota"/>
</dbReference>
<feature type="region of interest" description="Disordered" evidence="8">
    <location>
        <begin position="282"/>
        <end position="309"/>
    </location>
</feature>
<dbReference type="KEGG" id="pic:PICST_67944"/>
<evidence type="ECO:0000256" key="6">
    <source>
        <dbReference type="ARBA" id="ARBA00023163"/>
    </source>
</evidence>
<evidence type="ECO:0000256" key="5">
    <source>
        <dbReference type="ARBA" id="ARBA00023015"/>
    </source>
</evidence>
<evidence type="ECO:0000256" key="8">
    <source>
        <dbReference type="SAM" id="MobiDB-lite"/>
    </source>
</evidence>
<comment type="subcellular location">
    <subcellularLocation>
        <location evidence="1">Nucleus</location>
    </subcellularLocation>
</comment>